<dbReference type="CDD" id="cd23995">
    <property type="entry name" value="Seipin_BSCL2_like"/>
    <property type="match status" value="1"/>
</dbReference>
<dbReference type="Pfam" id="PF06775">
    <property type="entry name" value="Seipin"/>
    <property type="match status" value="1"/>
</dbReference>
<comment type="caution">
    <text evidence="9">The sequence shown here is derived from an EMBL/GenBank/DDBJ whole genome shotgun (WGS) entry which is preliminary data.</text>
</comment>
<dbReference type="OrthoDB" id="3990054at2759"/>
<dbReference type="InParanoid" id="A0A1Z5KGS2"/>
<evidence type="ECO:0000256" key="4">
    <source>
        <dbReference type="ARBA" id="ARBA00022989"/>
    </source>
</evidence>
<keyword evidence="2 8" id="KW-0812">Transmembrane</keyword>
<keyword evidence="3" id="KW-0256">Endoplasmic reticulum</keyword>
<evidence type="ECO:0000256" key="2">
    <source>
        <dbReference type="ARBA" id="ARBA00022692"/>
    </source>
</evidence>
<feature type="region of interest" description="Disordered" evidence="7">
    <location>
        <begin position="251"/>
        <end position="285"/>
    </location>
</feature>
<sequence>MSIISYHLFYTVVMPSFSVAAPIYLDYTGAPAPSSLSSVESSHVNGNSLPTPWGSIDLFAKHHWDFVDTEDVVPTPLTSRRLLVSNRAYFMELVLVLPESDTNRASTGIFGVKVELASHNGTVLALSRRSARFPHQSRWISVLQKAVLLVPYLIGAIEESKHVVIPVFRHYVESRDYPLRHIRVQIVPRLAASTLVEITKAEIRMGKEFNTLQNILRDWYFTCYTFGTLIFMIVYAFIWTVSDALLEAKRNEGRNEPSEEEITTDNGSSASRRHESNGTEFPLHQEMDDDWDDVFYDAPTDANNFRR</sequence>
<name>A0A1Z5KGS2_FISSO</name>
<dbReference type="PANTHER" id="PTHR21212:SF0">
    <property type="entry name" value="SEIPIN"/>
    <property type="match status" value="1"/>
</dbReference>
<keyword evidence="4 8" id="KW-1133">Transmembrane helix</keyword>
<organism evidence="9 10">
    <name type="scientific">Fistulifera solaris</name>
    <name type="common">Oleaginous diatom</name>
    <dbReference type="NCBI Taxonomy" id="1519565"/>
    <lineage>
        <taxon>Eukaryota</taxon>
        <taxon>Sar</taxon>
        <taxon>Stramenopiles</taxon>
        <taxon>Ochrophyta</taxon>
        <taxon>Bacillariophyta</taxon>
        <taxon>Bacillariophyceae</taxon>
        <taxon>Bacillariophycidae</taxon>
        <taxon>Naviculales</taxon>
        <taxon>Naviculaceae</taxon>
        <taxon>Fistulifera</taxon>
    </lineage>
</organism>
<evidence type="ECO:0000256" key="5">
    <source>
        <dbReference type="ARBA" id="ARBA00023098"/>
    </source>
</evidence>
<evidence type="ECO:0000313" key="10">
    <source>
        <dbReference type="Proteomes" id="UP000198406"/>
    </source>
</evidence>
<dbReference type="GO" id="GO:0006629">
    <property type="term" value="P:lipid metabolic process"/>
    <property type="evidence" value="ECO:0007669"/>
    <property type="project" value="UniProtKB-KW"/>
</dbReference>
<dbReference type="GO" id="GO:0140042">
    <property type="term" value="P:lipid droplet formation"/>
    <property type="evidence" value="ECO:0007669"/>
    <property type="project" value="UniProtKB-ARBA"/>
</dbReference>
<evidence type="ECO:0008006" key="11">
    <source>
        <dbReference type="Google" id="ProtNLM"/>
    </source>
</evidence>
<dbReference type="InterPro" id="IPR009617">
    <property type="entry name" value="Seipin"/>
</dbReference>
<evidence type="ECO:0000256" key="7">
    <source>
        <dbReference type="SAM" id="MobiDB-lite"/>
    </source>
</evidence>
<accession>A0A1Z5KGS2</accession>
<protein>
    <recommendedName>
        <fullName evidence="11">Seipin</fullName>
    </recommendedName>
</protein>
<keyword evidence="6 8" id="KW-0472">Membrane</keyword>
<dbReference type="AlphaFoldDB" id="A0A1Z5KGS2"/>
<gene>
    <name evidence="9" type="ORF">FisN_1Hu415</name>
</gene>
<evidence type="ECO:0000313" key="9">
    <source>
        <dbReference type="EMBL" id="GAX25459.1"/>
    </source>
</evidence>
<evidence type="ECO:0000256" key="3">
    <source>
        <dbReference type="ARBA" id="ARBA00022824"/>
    </source>
</evidence>
<reference evidence="9 10" key="1">
    <citation type="journal article" date="2015" name="Plant Cell">
        <title>Oil accumulation by the oleaginous diatom Fistulifera solaris as revealed by the genome and transcriptome.</title>
        <authorList>
            <person name="Tanaka T."/>
            <person name="Maeda Y."/>
            <person name="Veluchamy A."/>
            <person name="Tanaka M."/>
            <person name="Abida H."/>
            <person name="Marechal E."/>
            <person name="Bowler C."/>
            <person name="Muto M."/>
            <person name="Sunaga Y."/>
            <person name="Tanaka M."/>
            <person name="Yoshino T."/>
            <person name="Taniguchi T."/>
            <person name="Fukuda Y."/>
            <person name="Nemoto M."/>
            <person name="Matsumoto M."/>
            <person name="Wong P.S."/>
            <person name="Aburatani S."/>
            <person name="Fujibuchi W."/>
        </authorList>
    </citation>
    <scope>NUCLEOTIDE SEQUENCE [LARGE SCALE GENOMIC DNA]</scope>
    <source>
        <strain evidence="9 10">JPCC DA0580</strain>
    </source>
</reference>
<comment type="subcellular location">
    <subcellularLocation>
        <location evidence="1">Endoplasmic reticulum membrane</location>
        <topology evidence="1">Multi-pass membrane protein</topology>
    </subcellularLocation>
</comment>
<evidence type="ECO:0000256" key="1">
    <source>
        <dbReference type="ARBA" id="ARBA00004477"/>
    </source>
</evidence>
<evidence type="ECO:0000256" key="6">
    <source>
        <dbReference type="ARBA" id="ARBA00023136"/>
    </source>
</evidence>
<dbReference type="EMBL" id="BDSP01000224">
    <property type="protein sequence ID" value="GAX25459.1"/>
    <property type="molecule type" value="Genomic_DNA"/>
</dbReference>
<proteinExistence type="predicted"/>
<dbReference type="Proteomes" id="UP000198406">
    <property type="component" value="Unassembled WGS sequence"/>
</dbReference>
<dbReference type="PANTHER" id="PTHR21212">
    <property type="entry name" value="BERNARDINELLI-SEIP CONGENITAL LIPODYSTROPHY 2 HOMOLOG BSCL2 PROTEIN"/>
    <property type="match status" value="1"/>
</dbReference>
<keyword evidence="5" id="KW-0443">Lipid metabolism</keyword>
<feature type="transmembrane region" description="Helical" evidence="8">
    <location>
        <begin position="219"/>
        <end position="241"/>
    </location>
</feature>
<keyword evidence="10" id="KW-1185">Reference proteome</keyword>
<evidence type="ECO:0000256" key="8">
    <source>
        <dbReference type="SAM" id="Phobius"/>
    </source>
</evidence>
<dbReference type="GO" id="GO:0005789">
    <property type="term" value="C:endoplasmic reticulum membrane"/>
    <property type="evidence" value="ECO:0007669"/>
    <property type="project" value="UniProtKB-SubCell"/>
</dbReference>